<sequence length="231" mass="26749">MRKLLLGIVMALLAFANSTAQETPNEFEEFGAWYILSSSSKASEKLSIGLQTQVRFFELTSEIQQFKVRTGAKYRIMEGLSVGLGYAYFRNDFSYLSDIPPSFDEHRIVEDIYLDHNLGKVKVDHRARLENRFIVNNGNTDTRHWFRYMGKLVYPFYDKWSADIYNEIWLNVGDEPTFAQNWLGVGLSYTISDLLKTRVGYQRIHLDGPDFDRLLVQLHFSLDFTKGDNGS</sequence>
<feature type="chain" id="PRO_5016935214" evidence="1">
    <location>
        <begin position="21"/>
        <end position="231"/>
    </location>
</feature>
<gene>
    <name evidence="2" type="ORF">C8D94_102290</name>
</gene>
<organism evidence="2 3">
    <name type="scientific">Marinirhabdus gelatinilytica</name>
    <dbReference type="NCBI Taxonomy" id="1703343"/>
    <lineage>
        <taxon>Bacteria</taxon>
        <taxon>Pseudomonadati</taxon>
        <taxon>Bacteroidota</taxon>
        <taxon>Flavobacteriia</taxon>
        <taxon>Flavobacteriales</taxon>
        <taxon>Flavobacteriaceae</taxon>
    </lineage>
</organism>
<dbReference type="InterPro" id="IPR019619">
    <property type="entry name" value="DUF2490"/>
</dbReference>
<keyword evidence="1" id="KW-0732">Signal</keyword>
<reference evidence="2 3" key="1">
    <citation type="submission" date="2018-07" db="EMBL/GenBank/DDBJ databases">
        <title>Genomic Encyclopedia of Type Strains, Phase IV (KMG-IV): sequencing the most valuable type-strain genomes for metagenomic binning, comparative biology and taxonomic classification.</title>
        <authorList>
            <person name="Goeker M."/>
        </authorList>
    </citation>
    <scope>NUCLEOTIDE SEQUENCE [LARGE SCALE GENOMIC DNA]</scope>
    <source>
        <strain evidence="2 3">DSM 101478</strain>
    </source>
</reference>
<dbReference type="Proteomes" id="UP000255317">
    <property type="component" value="Unassembled WGS sequence"/>
</dbReference>
<dbReference type="Pfam" id="PF10677">
    <property type="entry name" value="DUF2490"/>
    <property type="match status" value="1"/>
</dbReference>
<dbReference type="AlphaFoldDB" id="A0A370QFP2"/>
<accession>A0A370QFP2</accession>
<proteinExistence type="predicted"/>
<comment type="caution">
    <text evidence="2">The sequence shown here is derived from an EMBL/GenBank/DDBJ whole genome shotgun (WGS) entry which is preliminary data.</text>
</comment>
<dbReference type="EMBL" id="QRAO01000002">
    <property type="protein sequence ID" value="RDK87109.1"/>
    <property type="molecule type" value="Genomic_DNA"/>
</dbReference>
<dbReference type="RefSeq" id="WP_115123311.1">
    <property type="nucleotide sequence ID" value="NZ_QRAO01000002.1"/>
</dbReference>
<evidence type="ECO:0000256" key="1">
    <source>
        <dbReference type="SAM" id="SignalP"/>
    </source>
</evidence>
<dbReference type="OrthoDB" id="1118734at2"/>
<evidence type="ECO:0000313" key="2">
    <source>
        <dbReference type="EMBL" id="RDK87109.1"/>
    </source>
</evidence>
<keyword evidence="3" id="KW-1185">Reference proteome</keyword>
<protein>
    <submittedName>
        <fullName evidence="2">Uncharacterized protein DUF2490</fullName>
    </submittedName>
</protein>
<dbReference type="SUPFAM" id="SSF56935">
    <property type="entry name" value="Porins"/>
    <property type="match status" value="1"/>
</dbReference>
<name>A0A370QFP2_9FLAO</name>
<feature type="signal peptide" evidence="1">
    <location>
        <begin position="1"/>
        <end position="20"/>
    </location>
</feature>
<evidence type="ECO:0000313" key="3">
    <source>
        <dbReference type="Proteomes" id="UP000255317"/>
    </source>
</evidence>